<dbReference type="EMBL" id="UGET01000005">
    <property type="protein sequence ID" value="STN25170.1"/>
    <property type="molecule type" value="Genomic_DNA"/>
</dbReference>
<gene>
    <name evidence="2" type="ORF">NCTC13148_05568</name>
</gene>
<evidence type="ECO:0000313" key="2">
    <source>
        <dbReference type="EMBL" id="STN25170.1"/>
    </source>
</evidence>
<accession>A0A377F696</accession>
<name>A0A377F696_ECOLX</name>
<dbReference type="AlphaFoldDB" id="A0A377F696"/>
<dbReference type="InterPro" id="IPR004291">
    <property type="entry name" value="Transposase_IS66_central"/>
</dbReference>
<proteinExistence type="predicted"/>
<dbReference type="InterPro" id="IPR052344">
    <property type="entry name" value="Transposase-related"/>
</dbReference>
<sequence>MPTVERHIRGKWACDSCETLIQAPVPPQVIDKGIPTAGLLAQVLVAKYADHLPLYRQERMFGRAGLEIPRSTLAEWVGACGVQLQPLVDALRNSAGTQCSACR</sequence>
<dbReference type="Pfam" id="PF03050">
    <property type="entry name" value="DDE_Tnp_IS66"/>
    <property type="match status" value="1"/>
</dbReference>
<evidence type="ECO:0000259" key="1">
    <source>
        <dbReference type="Pfam" id="PF03050"/>
    </source>
</evidence>
<evidence type="ECO:0000313" key="3">
    <source>
        <dbReference type="Proteomes" id="UP000254255"/>
    </source>
</evidence>
<protein>
    <submittedName>
        <fullName evidence="2">Putative transposase ORF 1, IS66 family</fullName>
    </submittedName>
</protein>
<feature type="domain" description="Transposase IS66 central" evidence="1">
    <location>
        <begin position="32"/>
        <end position="94"/>
    </location>
</feature>
<organism evidence="2 3">
    <name type="scientific">Escherichia coli</name>
    <dbReference type="NCBI Taxonomy" id="562"/>
    <lineage>
        <taxon>Bacteria</taxon>
        <taxon>Pseudomonadati</taxon>
        <taxon>Pseudomonadota</taxon>
        <taxon>Gammaproteobacteria</taxon>
        <taxon>Enterobacterales</taxon>
        <taxon>Enterobacteriaceae</taxon>
        <taxon>Escherichia</taxon>
    </lineage>
</organism>
<dbReference type="Proteomes" id="UP000254255">
    <property type="component" value="Unassembled WGS sequence"/>
</dbReference>
<dbReference type="PANTHER" id="PTHR33678">
    <property type="entry name" value="BLL1576 PROTEIN"/>
    <property type="match status" value="1"/>
</dbReference>
<reference evidence="2 3" key="1">
    <citation type="submission" date="2018-06" db="EMBL/GenBank/DDBJ databases">
        <authorList>
            <consortium name="Pathogen Informatics"/>
            <person name="Doyle S."/>
        </authorList>
    </citation>
    <scope>NUCLEOTIDE SEQUENCE [LARGE SCALE GENOMIC DNA]</scope>
    <source>
        <strain evidence="2 3">NCTC13148</strain>
    </source>
</reference>
<dbReference type="PANTHER" id="PTHR33678:SF1">
    <property type="entry name" value="BLL1576 PROTEIN"/>
    <property type="match status" value="1"/>
</dbReference>